<evidence type="ECO:0000256" key="2">
    <source>
        <dbReference type="ARBA" id="ARBA00023004"/>
    </source>
</evidence>
<feature type="region of interest" description="Disordered" evidence="3">
    <location>
        <begin position="137"/>
        <end position="163"/>
    </location>
</feature>
<dbReference type="InterPro" id="IPR006652">
    <property type="entry name" value="Kelch_1"/>
</dbReference>
<dbReference type="Gene3D" id="2.120.10.80">
    <property type="entry name" value="Kelch-type beta propeller"/>
    <property type="match status" value="2"/>
</dbReference>
<dbReference type="PANTHER" id="PTHR47435">
    <property type="entry name" value="KELCH REPEAT PROTEIN (AFU_ORTHOLOGUE AFUA_5G12780)"/>
    <property type="match status" value="1"/>
</dbReference>
<evidence type="ECO:0000313" key="4">
    <source>
        <dbReference type="EMBL" id="POR34678.1"/>
    </source>
</evidence>
<dbReference type="Proteomes" id="UP000237481">
    <property type="component" value="Unassembled WGS sequence"/>
</dbReference>
<keyword evidence="5" id="KW-1185">Reference proteome</keyword>
<dbReference type="GO" id="GO:0019760">
    <property type="term" value="P:glucosinolate metabolic process"/>
    <property type="evidence" value="ECO:0007669"/>
    <property type="project" value="UniProtKB-ARBA"/>
</dbReference>
<gene>
    <name evidence="4" type="ORF">TPAR_05132</name>
</gene>
<dbReference type="AlphaFoldDB" id="A0A2S4KWV1"/>
<name>A0A2S4KWV1_9HYPO</name>
<keyword evidence="1" id="KW-0677">Repeat</keyword>
<dbReference type="PANTHER" id="PTHR47435:SF4">
    <property type="entry name" value="KELCH REPEAT PROTEIN (AFU_ORTHOLOGUE AFUA_5G12780)"/>
    <property type="match status" value="1"/>
</dbReference>
<sequence length="539" mass="58363">MMEPMAKLKRRSTDLMHQVQQSLPAMPQMPLLRRQSLPWTQAQKDGMKGTWERIDIPALPRSSHSLNVVSGSAFIFGGEINPREPVDNDMHVIRLPFSSAGADYYKVKAKAAEPEQQQQESYNTEYSAQTALDDVPLEGSLSKGKEPATAKTPEQGDIPSPRVGHATAVIGSRIFLFGGRGGPDMKPLEEAGRVWVYDIRSHTWTHLDPVPAVKGGAIVPHPAPRSYHCATATDHPRGFARPPARKPQTWRQWAIGDTSRTGIPQDPIVGNVAEDAVDQESEGYGTFFVHAGCLANGDRTSDLWAFDVSTHTWTELPAAPGPARGGTAICISKSRLFRFGGYDGEKELGGQLDFLHLQLETFDDRTTKGEISVHARPGGWQTILANNIDASSTEIPAEALQPWPSPRSVASLQALTIGGGREYLVLTMGESGPSSDGHAGAGTFFSDVWTFQVPPLGMSAASLTDAMLQAVGRKTGEGKWIKVATGPYDDEQDDMEPAPRGWMASAPMADVEESGIVIWGGLGEDNNRIGDGWILRLGN</sequence>
<dbReference type="EMBL" id="PKSG01000496">
    <property type="protein sequence ID" value="POR34678.1"/>
    <property type="molecule type" value="Genomic_DNA"/>
</dbReference>
<comment type="caution">
    <text evidence="4">The sequence shown here is derived from an EMBL/GenBank/DDBJ whole genome shotgun (WGS) entry which is preliminary data.</text>
</comment>
<dbReference type="InterPro" id="IPR015915">
    <property type="entry name" value="Kelch-typ_b-propeller"/>
</dbReference>
<accession>A0A2S4KWV1</accession>
<evidence type="ECO:0000256" key="1">
    <source>
        <dbReference type="ARBA" id="ARBA00022737"/>
    </source>
</evidence>
<evidence type="ECO:0000313" key="5">
    <source>
        <dbReference type="Proteomes" id="UP000237481"/>
    </source>
</evidence>
<reference evidence="4 5" key="1">
    <citation type="submission" date="2018-01" db="EMBL/GenBank/DDBJ databases">
        <title>Harnessing the power of phylogenomics to disentangle the directionality and signatures of interkingdom host jumping in the parasitic fungal genus Tolypocladium.</title>
        <authorList>
            <person name="Quandt C.A."/>
            <person name="Patterson W."/>
            <person name="Spatafora J.W."/>
        </authorList>
    </citation>
    <scope>NUCLEOTIDE SEQUENCE [LARGE SCALE GENOMIC DNA]</scope>
    <source>
        <strain evidence="4 5">NRBC 100945</strain>
    </source>
</reference>
<dbReference type="Pfam" id="PF01344">
    <property type="entry name" value="Kelch_1"/>
    <property type="match status" value="2"/>
</dbReference>
<dbReference type="SUPFAM" id="SSF117281">
    <property type="entry name" value="Kelch motif"/>
    <property type="match status" value="1"/>
</dbReference>
<proteinExistence type="predicted"/>
<dbReference type="STRING" id="94208.A0A2S4KWV1"/>
<evidence type="ECO:0000256" key="3">
    <source>
        <dbReference type="SAM" id="MobiDB-lite"/>
    </source>
</evidence>
<protein>
    <submittedName>
        <fullName evidence="4">Tip elongation aberrant protein 3</fullName>
    </submittedName>
</protein>
<dbReference type="OrthoDB" id="10250130at2759"/>
<keyword evidence="2" id="KW-0408">Iron</keyword>
<organism evidence="4 5">
    <name type="scientific">Tolypocladium paradoxum</name>
    <dbReference type="NCBI Taxonomy" id="94208"/>
    <lineage>
        <taxon>Eukaryota</taxon>
        <taxon>Fungi</taxon>
        <taxon>Dikarya</taxon>
        <taxon>Ascomycota</taxon>
        <taxon>Pezizomycotina</taxon>
        <taxon>Sordariomycetes</taxon>
        <taxon>Hypocreomycetidae</taxon>
        <taxon>Hypocreales</taxon>
        <taxon>Ophiocordycipitaceae</taxon>
        <taxon>Tolypocladium</taxon>
    </lineage>
</organism>